<feature type="transmembrane region" description="Helical" evidence="6">
    <location>
        <begin position="247"/>
        <end position="266"/>
    </location>
</feature>
<dbReference type="OrthoDB" id="9774335at2"/>
<comment type="subcellular location">
    <subcellularLocation>
        <location evidence="1">Cell membrane</location>
        <topology evidence="1">Multi-pass membrane protein</topology>
    </subcellularLocation>
</comment>
<feature type="transmembrane region" description="Helical" evidence="6">
    <location>
        <begin position="175"/>
        <end position="197"/>
    </location>
</feature>
<dbReference type="PRINTS" id="PR00758">
    <property type="entry name" value="ARSENICPUMP"/>
</dbReference>
<dbReference type="NCBIfam" id="TIGR00935">
    <property type="entry name" value="2a45"/>
    <property type="match status" value="1"/>
</dbReference>
<reference evidence="7 8" key="1">
    <citation type="submission" date="2017-09" db="EMBL/GenBank/DDBJ databases">
        <title>Biodiversity and function of Thalassospira species in the particle-attached aromatic-hydrocarbon-degrading consortia from the surface seawater of the South China Sea.</title>
        <authorList>
            <person name="Dong C."/>
            <person name="Liu R."/>
            <person name="Shao Z."/>
        </authorList>
    </citation>
    <scope>NUCLEOTIDE SEQUENCE [LARGE SCALE GENOMIC DNA]</scope>
    <source>
        <strain evidence="7 8">CSC1P2</strain>
    </source>
</reference>
<evidence type="ECO:0000256" key="2">
    <source>
        <dbReference type="ARBA" id="ARBA00022475"/>
    </source>
</evidence>
<accession>A0A2N3KJC2</accession>
<feature type="transmembrane region" description="Helical" evidence="6">
    <location>
        <begin position="322"/>
        <end position="340"/>
    </location>
</feature>
<feature type="transmembrane region" description="Helical" evidence="6">
    <location>
        <begin position="135"/>
        <end position="155"/>
    </location>
</feature>
<dbReference type="PANTHER" id="PTHR43302">
    <property type="entry name" value="TRANSPORTER ARSB-RELATED"/>
    <property type="match status" value="1"/>
</dbReference>
<dbReference type="EMBL" id="NWTK01000016">
    <property type="protein sequence ID" value="PKR50573.1"/>
    <property type="molecule type" value="Genomic_DNA"/>
</dbReference>
<evidence type="ECO:0000256" key="6">
    <source>
        <dbReference type="SAM" id="Phobius"/>
    </source>
</evidence>
<evidence type="ECO:0000256" key="1">
    <source>
        <dbReference type="ARBA" id="ARBA00004651"/>
    </source>
</evidence>
<keyword evidence="3 6" id="KW-0812">Transmembrane</keyword>
<feature type="transmembrane region" description="Helical" evidence="6">
    <location>
        <begin position="114"/>
        <end position="130"/>
    </location>
</feature>
<feature type="transmembrane region" description="Helical" evidence="6">
    <location>
        <begin position="287"/>
        <end position="306"/>
    </location>
</feature>
<dbReference type="Pfam" id="PF02040">
    <property type="entry name" value="ArsB"/>
    <property type="match status" value="1"/>
</dbReference>
<sequence>MLALLIFVITLVFVIWQPRGLGIGWSAMAGAIIALLTGVVGWGDVSIVWDIVWDATFTFVALIIISLVLDDAGFFAWAALHIARWGKGNGRLLFPLIIILGAAISAFFANDGAALLLTPIVLAILMRLKFSEKSALAFIIATGFVADSTSLPLVISNLVNIVSANFFDVSFSRYAMVMVPVDIVSLLATLLVLWLYFRRDIPQQYPLERLEDPAHAIRDRQVFYAAFPIIGILLVALFVTAHLDIPISLFMGAGALALMAIAGRWFGGRSKRVISLAHVLKNAPWQIVLFSLGMYLVVYGLGQAWLTSEAAHVLTLLGSQNIYVATIGSGFAAAFLASVMNNMPATLIGALAIDQVNGHVPALVQQLMVYANVIGNDLGPKFTPIGSLATLLWLHVLAGKGHKISWGQYMKVGIVITTPVLFLTLLALAVWYPILGAASGQ</sequence>
<dbReference type="GO" id="GO:0042960">
    <property type="term" value="F:antimonite secondary active transmembrane transporter activity"/>
    <property type="evidence" value="ECO:0007669"/>
    <property type="project" value="TreeGrafter"/>
</dbReference>
<evidence type="ECO:0000313" key="7">
    <source>
        <dbReference type="EMBL" id="PKR50573.1"/>
    </source>
</evidence>
<protein>
    <submittedName>
        <fullName evidence="7">Arsenical efflux pump membrane protein ArsB</fullName>
    </submittedName>
</protein>
<keyword evidence="4 6" id="KW-1133">Transmembrane helix</keyword>
<dbReference type="GO" id="GO:0005886">
    <property type="term" value="C:plasma membrane"/>
    <property type="evidence" value="ECO:0007669"/>
    <property type="project" value="UniProtKB-SubCell"/>
</dbReference>
<name>A0A2N3KJC2_9PROT</name>
<evidence type="ECO:0000313" key="8">
    <source>
        <dbReference type="Proteomes" id="UP000233597"/>
    </source>
</evidence>
<dbReference type="CDD" id="cd01118">
    <property type="entry name" value="ArsB_permease"/>
    <property type="match status" value="1"/>
</dbReference>
<feature type="transmembrane region" description="Helical" evidence="6">
    <location>
        <begin position="92"/>
        <end position="108"/>
    </location>
</feature>
<feature type="transmembrane region" description="Helical" evidence="6">
    <location>
        <begin position="55"/>
        <end position="80"/>
    </location>
</feature>
<keyword evidence="5 6" id="KW-0472">Membrane</keyword>
<dbReference type="PANTHER" id="PTHR43302:SF5">
    <property type="entry name" value="TRANSPORTER ARSB-RELATED"/>
    <property type="match status" value="1"/>
</dbReference>
<dbReference type="NCBIfam" id="NF011980">
    <property type="entry name" value="PRK15445.1"/>
    <property type="match status" value="1"/>
</dbReference>
<evidence type="ECO:0000256" key="3">
    <source>
        <dbReference type="ARBA" id="ARBA00022692"/>
    </source>
</evidence>
<evidence type="ECO:0000256" key="5">
    <source>
        <dbReference type="ARBA" id="ARBA00023136"/>
    </source>
</evidence>
<comment type="caution">
    <text evidence="7">The sequence shown here is derived from an EMBL/GenBank/DDBJ whole genome shotgun (WGS) entry which is preliminary data.</text>
</comment>
<dbReference type="RefSeq" id="WP_101270059.1">
    <property type="nucleotide sequence ID" value="NZ_NWTK01000016.1"/>
</dbReference>
<dbReference type="AlphaFoldDB" id="A0A2N3KJC2"/>
<keyword evidence="2" id="KW-1003">Cell membrane</keyword>
<gene>
    <name evidence="7" type="ORF">COO20_20750</name>
</gene>
<feature type="transmembrane region" description="Helical" evidence="6">
    <location>
        <begin position="412"/>
        <end position="434"/>
    </location>
</feature>
<dbReference type="InterPro" id="IPR000802">
    <property type="entry name" value="Arsenical_pump_ArsB"/>
</dbReference>
<proteinExistence type="predicted"/>
<evidence type="ECO:0000256" key="4">
    <source>
        <dbReference type="ARBA" id="ARBA00022989"/>
    </source>
</evidence>
<feature type="transmembrane region" description="Helical" evidence="6">
    <location>
        <begin position="222"/>
        <end position="241"/>
    </location>
</feature>
<dbReference type="Proteomes" id="UP000233597">
    <property type="component" value="Unassembled WGS sequence"/>
</dbReference>
<dbReference type="GO" id="GO:0008490">
    <property type="term" value="F:arsenite secondary active transmembrane transporter activity"/>
    <property type="evidence" value="ECO:0007669"/>
    <property type="project" value="TreeGrafter"/>
</dbReference>
<organism evidence="7 8">
    <name type="scientific">Thalassospira marina</name>
    <dbReference type="NCBI Taxonomy" id="2048283"/>
    <lineage>
        <taxon>Bacteria</taxon>
        <taxon>Pseudomonadati</taxon>
        <taxon>Pseudomonadota</taxon>
        <taxon>Alphaproteobacteria</taxon>
        <taxon>Rhodospirillales</taxon>
        <taxon>Thalassospiraceae</taxon>
        <taxon>Thalassospira</taxon>
    </lineage>
</organism>